<dbReference type="RefSeq" id="XP_040642012.1">
    <property type="nucleotide sequence ID" value="XM_040777964.1"/>
</dbReference>
<keyword evidence="1" id="KW-1133">Transmembrane helix</keyword>
<dbReference type="AlphaFoldDB" id="A0A017SNW9"/>
<protein>
    <submittedName>
        <fullName evidence="2">Uncharacterized protein</fullName>
    </submittedName>
</protein>
<dbReference type="GeneID" id="63693088"/>
<dbReference type="HOGENOM" id="CLU_2793558_0_0_1"/>
<gene>
    <name evidence="2" type="ORF">EURHEDRAFT_206374</name>
</gene>
<evidence type="ECO:0000313" key="2">
    <source>
        <dbReference type="EMBL" id="EYE98324.1"/>
    </source>
</evidence>
<feature type="transmembrane region" description="Helical" evidence="1">
    <location>
        <begin position="43"/>
        <end position="64"/>
    </location>
</feature>
<evidence type="ECO:0000256" key="1">
    <source>
        <dbReference type="SAM" id="Phobius"/>
    </source>
</evidence>
<dbReference type="EMBL" id="KK088413">
    <property type="protein sequence ID" value="EYE98324.1"/>
    <property type="molecule type" value="Genomic_DNA"/>
</dbReference>
<keyword evidence="1" id="KW-0472">Membrane</keyword>
<organism evidence="2 3">
    <name type="scientific">Aspergillus ruber (strain CBS 135680)</name>
    <dbReference type="NCBI Taxonomy" id="1388766"/>
    <lineage>
        <taxon>Eukaryota</taxon>
        <taxon>Fungi</taxon>
        <taxon>Dikarya</taxon>
        <taxon>Ascomycota</taxon>
        <taxon>Pezizomycotina</taxon>
        <taxon>Eurotiomycetes</taxon>
        <taxon>Eurotiomycetidae</taxon>
        <taxon>Eurotiales</taxon>
        <taxon>Aspergillaceae</taxon>
        <taxon>Aspergillus</taxon>
        <taxon>Aspergillus subgen. Aspergillus</taxon>
    </lineage>
</organism>
<keyword evidence="3" id="KW-1185">Reference proteome</keyword>
<name>A0A017SNW9_ASPRC</name>
<dbReference type="Proteomes" id="UP000019804">
    <property type="component" value="Unassembled WGS sequence"/>
</dbReference>
<sequence>MHSYIVIQLSQVLRSSHLSLQFCSYPRHAPAAITGDSNTCMSLVLVAIMSHIVLLATSASCVSVDHHA</sequence>
<proteinExistence type="predicted"/>
<accession>A0A017SNW9</accession>
<keyword evidence="1" id="KW-0812">Transmembrane</keyword>
<reference evidence="3" key="1">
    <citation type="journal article" date="2014" name="Nat. Commun.">
        <title>Genomic adaptations of the halophilic Dead Sea filamentous fungus Eurotium rubrum.</title>
        <authorList>
            <person name="Kis-Papo T."/>
            <person name="Weig A.R."/>
            <person name="Riley R."/>
            <person name="Persoh D."/>
            <person name="Salamov A."/>
            <person name="Sun H."/>
            <person name="Lipzen A."/>
            <person name="Wasser S.P."/>
            <person name="Rambold G."/>
            <person name="Grigoriev I.V."/>
            <person name="Nevo E."/>
        </authorList>
    </citation>
    <scope>NUCLEOTIDE SEQUENCE [LARGE SCALE GENOMIC DNA]</scope>
    <source>
        <strain evidence="3">CBS 135680</strain>
    </source>
</reference>
<evidence type="ECO:0000313" key="3">
    <source>
        <dbReference type="Proteomes" id="UP000019804"/>
    </source>
</evidence>